<evidence type="ECO:0000313" key="19">
    <source>
        <dbReference type="Proteomes" id="UP000101403"/>
    </source>
</evidence>
<evidence type="ECO:0000256" key="15">
    <source>
        <dbReference type="ARBA" id="ARBA00023323"/>
    </source>
</evidence>
<dbReference type="GO" id="GO:0008270">
    <property type="term" value="F:zinc ion binding"/>
    <property type="evidence" value="ECO:0007669"/>
    <property type="project" value="UniProtKB-KW"/>
</dbReference>
<proteinExistence type="inferred from homology"/>
<dbReference type="SUPFAM" id="SSF161229">
    <property type="entry name" value="E6 C-terminal domain-like"/>
    <property type="match status" value="2"/>
</dbReference>
<comment type="subcellular location">
    <subcellularLocation>
        <location evidence="16 17">Host cytoplasm</location>
    </subcellularLocation>
    <subcellularLocation>
        <location evidence="16 17">Host nucleus</location>
    </subcellularLocation>
</comment>
<evidence type="ECO:0000256" key="1">
    <source>
        <dbReference type="ARBA" id="ARBA00006346"/>
    </source>
</evidence>
<comment type="caution">
    <text evidence="16">Lacks conserved residue(s) required for the propagation of feature annotation.</text>
</comment>
<comment type="subunit">
    <text evidence="16">Forms homodimers. Interacts with ubiquitin-protein ligase UBE3A/E6-AP; this interaction stimulates UBE3A ubiquitin activity. Interacts with host BAK1.</text>
</comment>
<comment type="function">
    <text evidence="16">Plays a major role in the induction and maintenance of cellular transformation. E6 associates with host UBE3A/E6-AP ubiquitin-protein ligase and modulates its activity. Protects host keratinocytes from apoptosis by mediating the degradation of host BAK1. May also inhibit host immune response.</text>
</comment>
<evidence type="ECO:0000256" key="7">
    <source>
        <dbReference type="ARBA" id="ARBA00022771"/>
    </source>
</evidence>
<dbReference type="GO" id="GO:0052170">
    <property type="term" value="P:symbiont-mediated suppression of host innate immune response"/>
    <property type="evidence" value="ECO:0007669"/>
    <property type="project" value="UniProtKB-KW"/>
</dbReference>
<keyword evidence="6 16" id="KW-0479">Metal-binding</keyword>
<keyword evidence="5 16" id="KW-1090">Inhibition of host innate immune response by virus</keyword>
<keyword evidence="15 16" id="KW-1119">Modulation of host cell apoptosis by virus</keyword>
<evidence type="ECO:0000256" key="8">
    <source>
        <dbReference type="ARBA" id="ARBA00022833"/>
    </source>
</evidence>
<evidence type="ECO:0000256" key="12">
    <source>
        <dbReference type="ARBA" id="ARBA00023163"/>
    </source>
</evidence>
<dbReference type="InterPro" id="IPR001334">
    <property type="entry name" value="E6"/>
</dbReference>
<feature type="zinc finger region" evidence="16">
    <location>
        <begin position="25"/>
        <end position="61"/>
    </location>
</feature>
<sequence>MARPSTVKGLCAATGAAFSDFLLPCTFCLRFLTSVEKGFFDACPLQLQWKRNSAFGCCLSCIRKCASVERSVFFERKLTDAELAILLQKRDECFIRCGYCMKQLEASDKLRCCLAQELDVVRGRVRGVCSLCRLSVEV</sequence>
<keyword evidence="13 16" id="KW-1035">Host cytoplasm</keyword>
<dbReference type="GO" id="GO:0052150">
    <property type="term" value="P:symbiont-mediated perturbation of host apoptosis"/>
    <property type="evidence" value="ECO:0007669"/>
    <property type="project" value="UniProtKB-KW"/>
</dbReference>
<dbReference type="GO" id="GO:0003677">
    <property type="term" value="F:DNA binding"/>
    <property type="evidence" value="ECO:0007669"/>
    <property type="project" value="UniProtKB-UniRule"/>
</dbReference>
<keyword evidence="11 16" id="KW-0010">Activator</keyword>
<keyword evidence="4 16" id="KW-0945">Host-virus interaction</keyword>
<reference evidence="18 19" key="1">
    <citation type="journal article" date="2007" name="Genome Biol.">
        <title>Ancient papillomavirus-host co-speciation in Felidae.</title>
        <authorList>
            <person name="Rector A."/>
            <person name="Lemey P."/>
            <person name="Tachezy R."/>
            <person name="Mostmans S."/>
            <person name="Ghim S.J."/>
            <person name="Van Doorslaer K."/>
            <person name="Roelke M."/>
            <person name="Bush M."/>
            <person name="Montali R.J."/>
            <person name="Joslin J."/>
            <person name="Burk R.D."/>
            <person name="Jenson A.B."/>
            <person name="Sundberg J.P."/>
            <person name="Shapiro B."/>
            <person name="Van Ranst M."/>
        </authorList>
    </citation>
    <scope>NUCLEOTIDE SEQUENCE [LARGE SCALE GENOMIC DNA]</scope>
</reference>
<dbReference type="Gene3D" id="3.30.240.40">
    <property type="entry name" value="E6 early regulatory protein"/>
    <property type="match status" value="2"/>
</dbReference>
<evidence type="ECO:0000256" key="2">
    <source>
        <dbReference type="ARBA" id="ARBA00022518"/>
    </source>
</evidence>
<keyword evidence="10 16" id="KW-0238">DNA-binding</keyword>
<accession>I6LEJ6</accession>
<evidence type="ECO:0000256" key="13">
    <source>
        <dbReference type="ARBA" id="ARBA00023200"/>
    </source>
</evidence>
<keyword evidence="8 16" id="KW-0862">Zinc</keyword>
<protein>
    <recommendedName>
        <fullName evidence="16 17">Protein E6</fullName>
    </recommendedName>
</protein>
<evidence type="ECO:0000256" key="4">
    <source>
        <dbReference type="ARBA" id="ARBA00022581"/>
    </source>
</evidence>
<evidence type="ECO:0000256" key="11">
    <source>
        <dbReference type="ARBA" id="ARBA00023159"/>
    </source>
</evidence>
<evidence type="ECO:0000256" key="14">
    <source>
        <dbReference type="ARBA" id="ARBA00023280"/>
    </source>
</evidence>
<dbReference type="GO" id="GO:0042025">
    <property type="term" value="C:host cell nucleus"/>
    <property type="evidence" value="ECO:0007669"/>
    <property type="project" value="UniProtKB-SubCell"/>
</dbReference>
<organism evidence="18 19">
    <name type="scientific">Panthera leo persica papillomavirus 1</name>
    <dbReference type="NCBI Taxonomy" id="2772508"/>
    <lineage>
        <taxon>Viruses</taxon>
        <taxon>Monodnaviria</taxon>
        <taxon>Shotokuvirae</taxon>
        <taxon>Cossaviricota</taxon>
        <taxon>Papovaviricetes</taxon>
        <taxon>Zurhausenvirales</taxon>
        <taxon>Papillomaviridae</taxon>
        <taxon>Firstpapillomavirinae</taxon>
        <taxon>Lambdapapillomavirus</taxon>
        <taxon>Lambdapapillomavirus 1</taxon>
    </lineage>
</organism>
<comment type="similarity">
    <text evidence="1 16 17">Belongs to the papillomaviridae E6 protein family.</text>
</comment>
<evidence type="ECO:0000256" key="16">
    <source>
        <dbReference type="HAMAP-Rule" id="MF_04006"/>
    </source>
</evidence>
<dbReference type="GO" id="GO:0039502">
    <property type="term" value="P:symbiont-mediated suppression of host type I interferon-mediated signaling pathway"/>
    <property type="evidence" value="ECO:0007669"/>
    <property type="project" value="UniProtKB-UniRule"/>
</dbReference>
<dbReference type="GO" id="GO:0030430">
    <property type="term" value="C:host cell cytoplasm"/>
    <property type="evidence" value="ECO:0007669"/>
    <property type="project" value="UniProtKB-SubCell"/>
</dbReference>
<keyword evidence="2 16" id="KW-0244">Early protein</keyword>
<dbReference type="HAMAP" id="MF_04006">
    <property type="entry name" value="HPV_E6"/>
    <property type="match status" value="1"/>
</dbReference>
<evidence type="ECO:0000256" key="9">
    <source>
        <dbReference type="ARBA" id="ARBA00023015"/>
    </source>
</evidence>
<dbReference type="Pfam" id="PF00518">
    <property type="entry name" value="E6"/>
    <property type="match status" value="1"/>
</dbReference>
<evidence type="ECO:0000313" key="18">
    <source>
        <dbReference type="EMBL" id="AAX86626.1"/>
    </source>
</evidence>
<keyword evidence="12 16" id="KW-0804">Transcription</keyword>
<dbReference type="InterPro" id="IPR038575">
    <property type="entry name" value="E6_sf"/>
</dbReference>
<keyword evidence="3 16" id="KW-1048">Host nucleus</keyword>
<dbReference type="GO" id="GO:0006351">
    <property type="term" value="P:DNA-templated transcription"/>
    <property type="evidence" value="ECO:0007669"/>
    <property type="project" value="UniProtKB-UniRule"/>
</dbReference>
<evidence type="ECO:0000256" key="5">
    <source>
        <dbReference type="ARBA" id="ARBA00022632"/>
    </source>
</evidence>
<dbReference type="Proteomes" id="UP000101403">
    <property type="component" value="Segment"/>
</dbReference>
<gene>
    <name evidence="16 18" type="primary">E6</name>
</gene>
<evidence type="ECO:0000256" key="6">
    <source>
        <dbReference type="ARBA" id="ARBA00022723"/>
    </source>
</evidence>
<dbReference type="GO" id="GO:0006355">
    <property type="term" value="P:regulation of DNA-templated transcription"/>
    <property type="evidence" value="ECO:0007669"/>
    <property type="project" value="UniProtKB-UniRule"/>
</dbReference>
<evidence type="ECO:0000256" key="10">
    <source>
        <dbReference type="ARBA" id="ARBA00023125"/>
    </source>
</evidence>
<dbReference type="GO" id="GO:0039648">
    <property type="term" value="P:symbiont-mediated perturbation of host ubiquitin-like protein modification"/>
    <property type="evidence" value="ECO:0007669"/>
    <property type="project" value="UniProtKB-UniRule"/>
</dbReference>
<keyword evidence="14 16" id="KW-0899">Viral immunoevasion</keyword>
<evidence type="ECO:0000256" key="17">
    <source>
        <dbReference type="RuleBase" id="RU363123"/>
    </source>
</evidence>
<keyword evidence="7 16" id="KW-0863">Zinc-finger</keyword>
<name>I6LEJ6_9PAPI</name>
<evidence type="ECO:0000256" key="3">
    <source>
        <dbReference type="ARBA" id="ARBA00022562"/>
    </source>
</evidence>
<dbReference type="EMBL" id="AY904724">
    <property type="protein sequence ID" value="AAX86626.1"/>
    <property type="molecule type" value="Genomic_DNA"/>
</dbReference>
<keyword evidence="9 16" id="KW-0805">Transcription regulation</keyword>